<accession>A0A4Q8ARN8</accession>
<dbReference type="InterPro" id="IPR036390">
    <property type="entry name" value="WH_DNA-bd_sf"/>
</dbReference>
<dbReference type="GO" id="GO:0016301">
    <property type="term" value="F:kinase activity"/>
    <property type="evidence" value="ECO:0007669"/>
    <property type="project" value="UniProtKB-KW"/>
</dbReference>
<comment type="caution">
    <text evidence="2">The sequence shown here is derived from an EMBL/GenBank/DDBJ whole genome shotgun (WGS) entry which is preliminary data.</text>
</comment>
<dbReference type="Gene3D" id="1.10.10.10">
    <property type="entry name" value="Winged helix-like DNA-binding domain superfamily/Winged helix DNA-binding domain"/>
    <property type="match status" value="1"/>
</dbReference>
<evidence type="ECO:0000313" key="2">
    <source>
        <dbReference type="EMBL" id="RZU66823.1"/>
    </source>
</evidence>
<organism evidence="2 3">
    <name type="scientific">Microterricola gilva</name>
    <dbReference type="NCBI Taxonomy" id="393267"/>
    <lineage>
        <taxon>Bacteria</taxon>
        <taxon>Bacillati</taxon>
        <taxon>Actinomycetota</taxon>
        <taxon>Actinomycetes</taxon>
        <taxon>Micrococcales</taxon>
        <taxon>Microbacteriaceae</taxon>
        <taxon>Microterricola</taxon>
    </lineage>
</organism>
<dbReference type="AlphaFoldDB" id="A0A4Q8ARN8"/>
<dbReference type="SUPFAM" id="SSF53067">
    <property type="entry name" value="Actin-like ATPase domain"/>
    <property type="match status" value="1"/>
</dbReference>
<gene>
    <name evidence="2" type="ORF">EV379_3192</name>
</gene>
<proteinExistence type="inferred from homology"/>
<protein>
    <submittedName>
        <fullName evidence="2">Putative NBD/HSP70 family sugar kinase</fullName>
    </submittedName>
</protein>
<evidence type="ECO:0000256" key="1">
    <source>
        <dbReference type="ARBA" id="ARBA00006479"/>
    </source>
</evidence>
<dbReference type="OrthoDB" id="5174513at2"/>
<dbReference type="PANTHER" id="PTHR18964">
    <property type="entry name" value="ROK (REPRESSOR, ORF, KINASE) FAMILY"/>
    <property type="match status" value="1"/>
</dbReference>
<dbReference type="InterPro" id="IPR000600">
    <property type="entry name" value="ROK"/>
</dbReference>
<evidence type="ECO:0000313" key="3">
    <source>
        <dbReference type="Proteomes" id="UP000291483"/>
    </source>
</evidence>
<dbReference type="InterPro" id="IPR036388">
    <property type="entry name" value="WH-like_DNA-bd_sf"/>
</dbReference>
<dbReference type="Pfam" id="PF00480">
    <property type="entry name" value="ROK"/>
    <property type="match status" value="1"/>
</dbReference>
<dbReference type="SUPFAM" id="SSF46785">
    <property type="entry name" value="Winged helix' DNA-binding domain"/>
    <property type="match status" value="1"/>
</dbReference>
<dbReference type="Proteomes" id="UP000291483">
    <property type="component" value="Unassembled WGS sequence"/>
</dbReference>
<keyword evidence="2" id="KW-0418">Kinase</keyword>
<dbReference type="Gene3D" id="3.30.420.40">
    <property type="match status" value="2"/>
</dbReference>
<name>A0A4Q8ARN8_9MICO</name>
<comment type="similarity">
    <text evidence="1">Belongs to the ROK (NagC/XylR) family.</text>
</comment>
<dbReference type="PANTHER" id="PTHR18964:SF149">
    <property type="entry name" value="BIFUNCTIONAL UDP-N-ACETYLGLUCOSAMINE 2-EPIMERASE_N-ACETYLMANNOSAMINE KINASE"/>
    <property type="match status" value="1"/>
</dbReference>
<reference evidence="2 3" key="1">
    <citation type="submission" date="2019-02" db="EMBL/GenBank/DDBJ databases">
        <title>Sequencing the genomes of 1000 actinobacteria strains.</title>
        <authorList>
            <person name="Klenk H.-P."/>
        </authorList>
    </citation>
    <scope>NUCLEOTIDE SEQUENCE [LARGE SCALE GENOMIC DNA]</scope>
    <source>
        <strain evidence="2 3">DSM 18319</strain>
    </source>
</reference>
<keyword evidence="3" id="KW-1185">Reference proteome</keyword>
<sequence length="410" mass="42927">MMSPSRDGSRVSSDIRRHNLSLLTRQLASNGPQSRTRLAETTGLTKGAITALTAALVEVGVLREGDEGASPARAGTGRKRTLLRLAADDMAILVLQLDADVATALLTTLAGDELLRTERHHGRPMGQPGPIIDVLADTLRGALDEAARIGRRVLDSVVVVFAPVSGDPAIVVADTDLDWGPIDLLGELRAREPRLAPDARLCPDAALAAQAEHSLLPGIDEMLYIKSNSGIGGAAIAGGRLVVGSRSMAGAFGHIAIVPNGEPCLCGQHGCLVTVAGPDVVLRDAGLDGLRQSAGLTVALGELVRRLRAGDEQAVAAWEPASEWLARTLSVLTLSFDPAAIVLGGYWAELTDLVEPRLRRLVPPIAVAAGWTPPAILAGTLGADAALNGAVWNARDRLLFDPMQLSARRD</sequence>
<dbReference type="InterPro" id="IPR043129">
    <property type="entry name" value="ATPase_NBD"/>
</dbReference>
<keyword evidence="2" id="KW-0808">Transferase</keyword>
<dbReference type="EMBL" id="SHLC01000001">
    <property type="protein sequence ID" value="RZU66823.1"/>
    <property type="molecule type" value="Genomic_DNA"/>
</dbReference>